<evidence type="ECO:0000256" key="1">
    <source>
        <dbReference type="ARBA" id="ARBA00007074"/>
    </source>
</evidence>
<feature type="transmembrane region" description="Helical" evidence="7">
    <location>
        <begin position="48"/>
        <end position="69"/>
    </location>
</feature>
<dbReference type="InterPro" id="IPR038765">
    <property type="entry name" value="Papain-like_cys_pep_sf"/>
</dbReference>
<dbReference type="InterPro" id="IPR051202">
    <property type="entry name" value="Peptidase_C40"/>
</dbReference>
<dbReference type="EMBL" id="CAEZUO010000017">
    <property type="protein sequence ID" value="CAB4600623.1"/>
    <property type="molecule type" value="Genomic_DNA"/>
</dbReference>
<keyword evidence="3" id="KW-0378">Hydrolase</keyword>
<evidence type="ECO:0000256" key="6">
    <source>
        <dbReference type="SAM" id="MobiDB-lite"/>
    </source>
</evidence>
<keyword evidence="7" id="KW-0812">Transmembrane</keyword>
<dbReference type="GO" id="GO:0006508">
    <property type="term" value="P:proteolysis"/>
    <property type="evidence" value="ECO:0007669"/>
    <property type="project" value="UniProtKB-KW"/>
</dbReference>
<evidence type="ECO:0000256" key="4">
    <source>
        <dbReference type="ARBA" id="ARBA00022807"/>
    </source>
</evidence>
<evidence type="ECO:0000256" key="5">
    <source>
        <dbReference type="SAM" id="Coils"/>
    </source>
</evidence>
<dbReference type="SUPFAM" id="SSF54001">
    <property type="entry name" value="Cysteine proteinases"/>
    <property type="match status" value="1"/>
</dbReference>
<dbReference type="Gene3D" id="3.90.1720.10">
    <property type="entry name" value="endopeptidase domain like (from Nostoc punctiforme)"/>
    <property type="match status" value="1"/>
</dbReference>
<dbReference type="PROSITE" id="PS51935">
    <property type="entry name" value="NLPC_P60"/>
    <property type="match status" value="1"/>
</dbReference>
<evidence type="ECO:0000259" key="8">
    <source>
        <dbReference type="PROSITE" id="PS51935"/>
    </source>
</evidence>
<evidence type="ECO:0000313" key="10">
    <source>
        <dbReference type="EMBL" id="CAB4623357.1"/>
    </source>
</evidence>
<proteinExistence type="inferred from homology"/>
<keyword evidence="2" id="KW-0645">Protease</keyword>
<protein>
    <submittedName>
        <fullName evidence="10">Unannotated protein</fullName>
    </submittedName>
</protein>
<dbReference type="Gene3D" id="6.10.250.3150">
    <property type="match status" value="1"/>
</dbReference>
<feature type="domain" description="NlpC/P60" evidence="8">
    <location>
        <begin position="282"/>
        <end position="398"/>
    </location>
</feature>
<comment type="similarity">
    <text evidence="1">Belongs to the peptidase C40 family.</text>
</comment>
<feature type="coiled-coil region" evidence="5">
    <location>
        <begin position="183"/>
        <end position="234"/>
    </location>
</feature>
<dbReference type="PANTHER" id="PTHR47053:SF1">
    <property type="entry name" value="MUREIN DD-ENDOPEPTIDASE MEPH-RELATED"/>
    <property type="match status" value="1"/>
</dbReference>
<feature type="region of interest" description="Disordered" evidence="6">
    <location>
        <begin position="1"/>
        <end position="23"/>
    </location>
</feature>
<keyword evidence="7" id="KW-0472">Membrane</keyword>
<evidence type="ECO:0000256" key="3">
    <source>
        <dbReference type="ARBA" id="ARBA00022801"/>
    </source>
</evidence>
<dbReference type="InterPro" id="IPR000064">
    <property type="entry name" value="NLP_P60_dom"/>
</dbReference>
<dbReference type="PANTHER" id="PTHR47053">
    <property type="entry name" value="MUREIN DD-ENDOPEPTIDASE MEPH-RELATED"/>
    <property type="match status" value="1"/>
</dbReference>
<dbReference type="EMBL" id="CAFBNA010000060">
    <property type="protein sequence ID" value="CAB4934676.1"/>
    <property type="molecule type" value="Genomic_DNA"/>
</dbReference>
<gene>
    <name evidence="9" type="ORF">UFOPK1827_00565</name>
    <name evidence="10" type="ORF">UFOPK2000_00219</name>
    <name evidence="11" type="ORF">UFOPK3708_01060</name>
</gene>
<evidence type="ECO:0000256" key="7">
    <source>
        <dbReference type="SAM" id="Phobius"/>
    </source>
</evidence>
<keyword evidence="7" id="KW-1133">Transmembrane helix</keyword>
<name>A0A6J6IEX2_9ZZZZ</name>
<feature type="coiled-coil region" evidence="5">
    <location>
        <begin position="74"/>
        <end position="108"/>
    </location>
</feature>
<sequence>MDCGASPQRRGPIPAEEFGNSSPAGCARGVSKGGKVSAVNRSRSSLRFGVVSVGMAIAVLLGAVVIGPASADPLSDKKAEAAQIGAQLAQLQDRQHDLNGQFEQANYELHQAQEKVIAAKALAAQTAAEADKRREDLRHYAVAAYQSGNDSPEFDALITNDASTGVQKRSYLQSISGSRQDLVDALNAARQKAEEDGVRLKAAEDVSTAKAAEIEQLKKAADDAANQQAAINTKVQGELKVLVDAENARIAAAAAAARAAAANAASGGRASAAPNPNPGRIRSEVSGAIAAGRTKLGAEYVWAAEGPDVFDCSGFVRWSFLQVGISLPHYSGAMYQSTIRISESQLQPGDLVFWGVGGSQHVAIYIGGNQILHTAHGVAITSMNGWWTYGPVMTFGRIP</sequence>
<dbReference type="GO" id="GO:0008234">
    <property type="term" value="F:cysteine-type peptidase activity"/>
    <property type="evidence" value="ECO:0007669"/>
    <property type="project" value="UniProtKB-KW"/>
</dbReference>
<dbReference type="EMBL" id="CAEZVK010000011">
    <property type="protein sequence ID" value="CAB4623357.1"/>
    <property type="molecule type" value="Genomic_DNA"/>
</dbReference>
<evidence type="ECO:0000313" key="9">
    <source>
        <dbReference type="EMBL" id="CAB4600623.1"/>
    </source>
</evidence>
<dbReference type="AlphaFoldDB" id="A0A6J6IEX2"/>
<reference evidence="10" key="1">
    <citation type="submission" date="2020-05" db="EMBL/GenBank/DDBJ databases">
        <authorList>
            <person name="Chiriac C."/>
            <person name="Salcher M."/>
            <person name="Ghai R."/>
            <person name="Kavagutti S V."/>
        </authorList>
    </citation>
    <scope>NUCLEOTIDE SEQUENCE</scope>
</reference>
<evidence type="ECO:0000313" key="11">
    <source>
        <dbReference type="EMBL" id="CAB4934676.1"/>
    </source>
</evidence>
<accession>A0A6J6IEX2</accession>
<keyword evidence="4" id="KW-0788">Thiol protease</keyword>
<keyword evidence="5" id="KW-0175">Coiled coil</keyword>
<dbReference type="Pfam" id="PF00877">
    <property type="entry name" value="NLPC_P60"/>
    <property type="match status" value="1"/>
</dbReference>
<evidence type="ECO:0000256" key="2">
    <source>
        <dbReference type="ARBA" id="ARBA00022670"/>
    </source>
</evidence>
<organism evidence="10">
    <name type="scientific">freshwater metagenome</name>
    <dbReference type="NCBI Taxonomy" id="449393"/>
    <lineage>
        <taxon>unclassified sequences</taxon>
        <taxon>metagenomes</taxon>
        <taxon>ecological metagenomes</taxon>
    </lineage>
</organism>